<feature type="compositionally biased region" description="Basic residues" evidence="5">
    <location>
        <begin position="107"/>
        <end position="125"/>
    </location>
</feature>
<feature type="zinc finger region" description="C3H1-type" evidence="4">
    <location>
        <begin position="208"/>
        <end position="236"/>
    </location>
</feature>
<dbReference type="Proteomes" id="UP000187406">
    <property type="component" value="Unassembled WGS sequence"/>
</dbReference>
<evidence type="ECO:0000256" key="4">
    <source>
        <dbReference type="PROSITE-ProRule" id="PRU00723"/>
    </source>
</evidence>
<dbReference type="SMART" id="SM00356">
    <property type="entry name" value="ZnF_C3H1"/>
    <property type="match status" value="3"/>
</dbReference>
<gene>
    <name evidence="7" type="ORF">CFOL_v3_05098</name>
</gene>
<feature type="domain" description="C3H1-type" evidence="6">
    <location>
        <begin position="208"/>
        <end position="236"/>
    </location>
</feature>
<dbReference type="STRING" id="3775.A0A1Q3B0P2"/>
<evidence type="ECO:0000313" key="7">
    <source>
        <dbReference type="EMBL" id="GAV61571.1"/>
    </source>
</evidence>
<dbReference type="PANTHER" id="PTHR36886">
    <property type="entry name" value="PROTEIN FRIGIDA-ESSENTIAL 1"/>
    <property type="match status" value="1"/>
</dbReference>
<keyword evidence="2 4" id="KW-0863">Zinc-finger</keyword>
<dbReference type="InterPro" id="IPR000571">
    <property type="entry name" value="Znf_CCCH"/>
</dbReference>
<dbReference type="FunCoup" id="A0A1Q3B0P2">
    <property type="interactions" value="749"/>
</dbReference>
<feature type="compositionally biased region" description="Basic and acidic residues" evidence="5">
    <location>
        <begin position="10"/>
        <end position="19"/>
    </location>
</feature>
<accession>A0A1Q3B0P2</accession>
<dbReference type="AlphaFoldDB" id="A0A1Q3B0P2"/>
<dbReference type="PROSITE" id="PS50103">
    <property type="entry name" value="ZF_C3H1"/>
    <property type="match status" value="3"/>
</dbReference>
<evidence type="ECO:0000256" key="2">
    <source>
        <dbReference type="ARBA" id="ARBA00022771"/>
    </source>
</evidence>
<feature type="zinc finger region" description="C3H1-type" evidence="4">
    <location>
        <begin position="149"/>
        <end position="176"/>
    </location>
</feature>
<organism evidence="7 8">
    <name type="scientific">Cephalotus follicularis</name>
    <name type="common">Albany pitcher plant</name>
    <dbReference type="NCBI Taxonomy" id="3775"/>
    <lineage>
        <taxon>Eukaryota</taxon>
        <taxon>Viridiplantae</taxon>
        <taxon>Streptophyta</taxon>
        <taxon>Embryophyta</taxon>
        <taxon>Tracheophyta</taxon>
        <taxon>Spermatophyta</taxon>
        <taxon>Magnoliopsida</taxon>
        <taxon>eudicotyledons</taxon>
        <taxon>Gunneridae</taxon>
        <taxon>Pentapetalae</taxon>
        <taxon>rosids</taxon>
        <taxon>fabids</taxon>
        <taxon>Oxalidales</taxon>
        <taxon>Cephalotaceae</taxon>
        <taxon>Cephalotus</taxon>
    </lineage>
</organism>
<comment type="caution">
    <text evidence="7">The sequence shown here is derived from an EMBL/GenBank/DDBJ whole genome shotgun (WGS) entry which is preliminary data.</text>
</comment>
<evidence type="ECO:0000256" key="1">
    <source>
        <dbReference type="ARBA" id="ARBA00022723"/>
    </source>
</evidence>
<protein>
    <submittedName>
        <fullName evidence="7">Zf-CCCH domain-containing protein</fullName>
    </submittedName>
</protein>
<sequence>MSGSGKKRISKWDMKEESRFSQNLRDGNWHGKAGTSFHEKRSYSGRSSPEVAGSNGHRWEPLPGNSHRDDSTTWDGDGSYSTKMSPGLDEWRQNHRHSPKNDGIRSLRSRSRSWSKSRSRSRSRSWSRSPIRGFRQESGFYENSRSRSGVSSQLCKDFVAGSCRRGNHCHLLHQGNQNYESSWESRDRKSGAAKYSTFPDSRDYPAKSGRSDLCNDFQKGYCRRGASCRFVHHGASSGFGNCPASDVIGERDHDRRNRDRSPERGGGREHLRSDIPCKFFSAGNCRNGKYCRFSHNVQTHKSPDRRSRGVRMVQAENSDDMERLWVGRKWSEANTLSDVPKLSEDKIGRMSATAPESRLISWSVGDRWDHGLDNNGRHSDSVVNHKADENGDKAPMWKIENEVVNKGVSDSRDNDKWLGDMAMSPEWNYGVQSSNDVAKDEHGRITQTSHSLTLNDTSLPTREQNIAREAGQVHDVPVKAQPMIIKQPYLQQDYNLRDVTAIELPYADKNAIEKTASSPIDLNSSVHTLTIPSFEQKSQVASALAFSSFNDVGPSQVAKSIDTYRGGSIKSPQNHALIEDRKSICKPDIVDVDASQLNSGIPQNPNPVSREQLTQLTNLSASLAQLFGNGQQLPQLYAALNTRNPVDVPSIAKFEGSVEPNILPTVQPIEAIVGQKQYDPICDSIESKKHDASNSLPEFLLDPSGLKNSTGGGKPEIASKILLPTSCAGGPHGDYQKTLSLPEEPNSEVYLLNKPDPGANCEATKVISGMGAKESKTVQGENKIARENGSLENIDGDGMADESKKSKDVKGIRAFKFALVEFVKGTLKPTWKEGQISKEAYKNIVKKVVDKVTGSMQGANVPQTQEKIDQYLSFSNPKLTKLVQAYVEKFQKS</sequence>
<feature type="compositionally biased region" description="Basic and acidic residues" evidence="5">
    <location>
        <begin position="248"/>
        <end position="269"/>
    </location>
</feature>
<keyword evidence="8" id="KW-1185">Reference proteome</keyword>
<feature type="compositionally biased region" description="Basic and acidic residues" evidence="5">
    <location>
        <begin position="89"/>
        <end position="105"/>
    </location>
</feature>
<feature type="region of interest" description="Disordered" evidence="5">
    <location>
        <begin position="373"/>
        <end position="392"/>
    </location>
</feature>
<dbReference type="Gene3D" id="3.30.1370.210">
    <property type="match status" value="1"/>
</dbReference>
<dbReference type="SUPFAM" id="SSF90229">
    <property type="entry name" value="CCCH zinc finger"/>
    <property type="match status" value="1"/>
</dbReference>
<dbReference type="GO" id="GO:0008270">
    <property type="term" value="F:zinc ion binding"/>
    <property type="evidence" value="ECO:0007669"/>
    <property type="project" value="UniProtKB-KW"/>
</dbReference>
<feature type="domain" description="C3H1-type" evidence="6">
    <location>
        <begin position="149"/>
        <end position="176"/>
    </location>
</feature>
<proteinExistence type="predicted"/>
<dbReference type="Gene3D" id="1.20.120.1350">
    <property type="entry name" value="Pneumovirus matrix protein 2 (M2), zinc-binding domain"/>
    <property type="match status" value="1"/>
</dbReference>
<dbReference type="PANTHER" id="PTHR36886:SF8">
    <property type="entry name" value="ZINC FINGER CCCH DOMAIN-CONTAINING PROTEIN 38"/>
    <property type="match status" value="1"/>
</dbReference>
<dbReference type="InterPro" id="IPR036855">
    <property type="entry name" value="Znf_CCCH_sf"/>
</dbReference>
<dbReference type="InterPro" id="IPR052650">
    <property type="entry name" value="Zinc_finger_CCCH"/>
</dbReference>
<dbReference type="EMBL" id="BDDD01000210">
    <property type="protein sequence ID" value="GAV61571.1"/>
    <property type="molecule type" value="Genomic_DNA"/>
</dbReference>
<dbReference type="OrthoDB" id="411372at2759"/>
<keyword evidence="1 4" id="KW-0479">Metal-binding</keyword>
<feature type="domain" description="C3H1-type" evidence="6">
    <location>
        <begin position="271"/>
        <end position="298"/>
    </location>
</feature>
<name>A0A1Q3B0P2_CEPFO</name>
<evidence type="ECO:0000256" key="5">
    <source>
        <dbReference type="SAM" id="MobiDB-lite"/>
    </source>
</evidence>
<feature type="region of interest" description="Disordered" evidence="5">
    <location>
        <begin position="246"/>
        <end position="269"/>
    </location>
</feature>
<dbReference type="InParanoid" id="A0A1Q3B0P2"/>
<evidence type="ECO:0000256" key="3">
    <source>
        <dbReference type="ARBA" id="ARBA00022833"/>
    </source>
</evidence>
<keyword evidence="3 4" id="KW-0862">Zinc</keyword>
<evidence type="ECO:0000259" key="6">
    <source>
        <dbReference type="PROSITE" id="PS50103"/>
    </source>
</evidence>
<dbReference type="InterPro" id="IPR057031">
    <property type="entry name" value="SFR19-like_C"/>
</dbReference>
<dbReference type="Pfam" id="PF00642">
    <property type="entry name" value="zf-CCCH"/>
    <property type="match status" value="2"/>
</dbReference>
<feature type="region of interest" description="Disordered" evidence="5">
    <location>
        <begin position="1"/>
        <end position="129"/>
    </location>
</feature>
<evidence type="ECO:0000313" key="8">
    <source>
        <dbReference type="Proteomes" id="UP000187406"/>
    </source>
</evidence>
<feature type="zinc finger region" description="C3H1-type" evidence="4">
    <location>
        <begin position="271"/>
        <end position="298"/>
    </location>
</feature>
<dbReference type="Pfam" id="PF23030">
    <property type="entry name" value="SCAF11-like_C"/>
    <property type="match status" value="1"/>
</dbReference>
<reference evidence="8" key="1">
    <citation type="submission" date="2016-04" db="EMBL/GenBank/DDBJ databases">
        <title>Cephalotus genome sequencing.</title>
        <authorList>
            <person name="Fukushima K."/>
            <person name="Hasebe M."/>
            <person name="Fang X."/>
        </authorList>
    </citation>
    <scope>NUCLEOTIDE SEQUENCE [LARGE SCALE GENOMIC DNA]</scope>
    <source>
        <strain evidence="8">cv. St1</strain>
    </source>
</reference>